<keyword evidence="2" id="KW-1185">Reference proteome</keyword>
<proteinExistence type="predicted"/>
<organism evidence="1 2">
    <name type="scientific">Nyctereutes procyonoides</name>
    <name type="common">Raccoon dog</name>
    <name type="synonym">Canis procyonoides</name>
    <dbReference type="NCBI Taxonomy" id="34880"/>
    <lineage>
        <taxon>Eukaryota</taxon>
        <taxon>Metazoa</taxon>
        <taxon>Chordata</taxon>
        <taxon>Craniata</taxon>
        <taxon>Vertebrata</taxon>
        <taxon>Euteleostomi</taxon>
        <taxon>Mammalia</taxon>
        <taxon>Eutheria</taxon>
        <taxon>Laurasiatheria</taxon>
        <taxon>Carnivora</taxon>
        <taxon>Caniformia</taxon>
        <taxon>Canidae</taxon>
        <taxon>Nyctereutes</taxon>
    </lineage>
</organism>
<evidence type="ECO:0000313" key="1">
    <source>
        <dbReference type="EMBL" id="CAD7680935.1"/>
    </source>
</evidence>
<dbReference type="Proteomes" id="UP000645828">
    <property type="component" value="Unassembled WGS sequence"/>
</dbReference>
<reference evidence="1" key="1">
    <citation type="submission" date="2020-12" db="EMBL/GenBank/DDBJ databases">
        <authorList>
            <consortium name="Molecular Ecology Group"/>
        </authorList>
    </citation>
    <scope>NUCLEOTIDE SEQUENCE</scope>
    <source>
        <strain evidence="1">TBG_1078</strain>
    </source>
</reference>
<sequence length="54" mass="5986">MGLDPVSPRSCPGPKAALNRWATRGLPTLCLLTGTFRLFTFKLIINSYVFIAIF</sequence>
<evidence type="ECO:0000313" key="2">
    <source>
        <dbReference type="Proteomes" id="UP000645828"/>
    </source>
</evidence>
<name>A0A811YW93_NYCPR</name>
<protein>
    <submittedName>
        <fullName evidence="1">(raccoon dog) hypothetical protein</fullName>
    </submittedName>
</protein>
<comment type="caution">
    <text evidence="1">The sequence shown here is derived from an EMBL/GenBank/DDBJ whole genome shotgun (WGS) entry which is preliminary data.</text>
</comment>
<accession>A0A811YW93</accession>
<dbReference type="EMBL" id="CAJHUB010000750">
    <property type="protein sequence ID" value="CAD7680935.1"/>
    <property type="molecule type" value="Genomic_DNA"/>
</dbReference>
<gene>
    <name evidence="1" type="ORF">NYPRO_LOCUS13727</name>
</gene>
<dbReference type="AlphaFoldDB" id="A0A811YW93"/>